<keyword evidence="2" id="KW-0680">Restriction system</keyword>
<dbReference type="PANTHER" id="PTHR42998:SF1">
    <property type="entry name" value="TYPE I RESTRICTION ENZYME HINDI METHYLASE SUBUNIT"/>
    <property type="match status" value="1"/>
</dbReference>
<evidence type="ECO:0000313" key="5">
    <source>
        <dbReference type="EMBL" id="NML72117.1"/>
    </source>
</evidence>
<feature type="domain" description="Type I restriction enzyme R protein N-terminal" evidence="4">
    <location>
        <begin position="23"/>
        <end position="143"/>
    </location>
</feature>
<feature type="domain" description="DNA methylase adenine-specific" evidence="3">
    <location>
        <begin position="534"/>
        <end position="683"/>
    </location>
</feature>
<dbReference type="GO" id="GO:0003677">
    <property type="term" value="F:DNA binding"/>
    <property type="evidence" value="ECO:0007669"/>
    <property type="project" value="InterPro"/>
</dbReference>
<dbReference type="PROSITE" id="PS00092">
    <property type="entry name" value="N6_MTASE"/>
    <property type="match status" value="1"/>
</dbReference>
<dbReference type="RefSeq" id="WP_169236572.1">
    <property type="nucleotide sequence ID" value="NZ_JABBGI010000037.1"/>
</dbReference>
<protein>
    <submittedName>
        <fullName evidence="5">N-6 DNA methylase</fullName>
    </submittedName>
</protein>
<dbReference type="EMBL" id="JABBGI010000037">
    <property type="protein sequence ID" value="NML72117.1"/>
    <property type="molecule type" value="Genomic_DNA"/>
</dbReference>
<proteinExistence type="inferred from homology"/>
<dbReference type="InterPro" id="IPR029464">
    <property type="entry name" value="HSDR_N"/>
</dbReference>
<dbReference type="Pfam" id="PF02384">
    <property type="entry name" value="N6_Mtase"/>
    <property type="match status" value="3"/>
</dbReference>
<organism evidence="5 6">
    <name type="scientific">Chryseobacterium antibioticum</name>
    <dbReference type="NCBI Taxonomy" id="2728847"/>
    <lineage>
        <taxon>Bacteria</taxon>
        <taxon>Pseudomonadati</taxon>
        <taxon>Bacteroidota</taxon>
        <taxon>Flavobacteriia</taxon>
        <taxon>Flavobacteriales</taxon>
        <taxon>Weeksellaceae</taxon>
        <taxon>Chryseobacterium group</taxon>
        <taxon>Chryseobacterium</taxon>
    </lineage>
</organism>
<evidence type="ECO:0000256" key="2">
    <source>
        <dbReference type="ARBA" id="ARBA00022747"/>
    </source>
</evidence>
<dbReference type="InterPro" id="IPR003356">
    <property type="entry name" value="DNA_methylase_A-5"/>
</dbReference>
<comment type="caution">
    <text evidence="5">The sequence shown here is derived from an EMBL/GenBank/DDBJ whole genome shotgun (WGS) entry which is preliminary data.</text>
</comment>
<dbReference type="AlphaFoldDB" id="A0A7Y0FT89"/>
<dbReference type="InterPro" id="IPR002052">
    <property type="entry name" value="DNA_methylase_N6_adenine_CS"/>
</dbReference>
<keyword evidence="6" id="KW-1185">Reference proteome</keyword>
<dbReference type="Gene3D" id="3.40.50.150">
    <property type="entry name" value="Vaccinia Virus protein VP39"/>
    <property type="match status" value="1"/>
</dbReference>
<feature type="domain" description="DNA methylase adenine-specific" evidence="3">
    <location>
        <begin position="285"/>
        <end position="370"/>
    </location>
</feature>
<keyword evidence="5" id="KW-0808">Transferase</keyword>
<name>A0A7Y0FT89_9FLAO</name>
<evidence type="ECO:0000259" key="3">
    <source>
        <dbReference type="Pfam" id="PF02384"/>
    </source>
</evidence>
<dbReference type="Pfam" id="PF13588">
    <property type="entry name" value="HSDR_N_2"/>
    <property type="match status" value="1"/>
</dbReference>
<dbReference type="GO" id="GO:0032259">
    <property type="term" value="P:methylation"/>
    <property type="evidence" value="ECO:0007669"/>
    <property type="project" value="UniProtKB-KW"/>
</dbReference>
<dbReference type="SUPFAM" id="SSF53335">
    <property type="entry name" value="S-adenosyl-L-methionine-dependent methyltransferases"/>
    <property type="match status" value="1"/>
</dbReference>
<dbReference type="GO" id="GO:0009307">
    <property type="term" value="P:DNA restriction-modification system"/>
    <property type="evidence" value="ECO:0007669"/>
    <property type="project" value="UniProtKB-KW"/>
</dbReference>
<reference evidence="5 6" key="1">
    <citation type="submission" date="2020-04" db="EMBL/GenBank/DDBJ databases">
        <title>Chryseobacterium sp. RP-3-3 sp. nov., isolated from Jeju soil.</title>
        <authorList>
            <person name="Dahal R.H."/>
        </authorList>
    </citation>
    <scope>NUCLEOTIDE SEQUENCE [LARGE SCALE GENOMIC DNA]</scope>
    <source>
        <strain evidence="5 6">RP-3-3</strain>
    </source>
</reference>
<dbReference type="InterPro" id="IPR029063">
    <property type="entry name" value="SAM-dependent_MTases_sf"/>
</dbReference>
<accession>A0A7Y0FT89</accession>
<feature type="domain" description="DNA methylase adenine-specific" evidence="3">
    <location>
        <begin position="415"/>
        <end position="487"/>
    </location>
</feature>
<comment type="similarity">
    <text evidence="1">Belongs to the N(4)/N(6)-methyltransferase family.</text>
</comment>
<gene>
    <name evidence="5" type="ORF">HHL23_20325</name>
</gene>
<dbReference type="PRINTS" id="PR00507">
    <property type="entry name" value="N12N6MTFRASE"/>
</dbReference>
<sequence length="755" mass="87249">MEVQIKDNKIYAPLKEKWLVLKPEEEVRQNYIVRLISSYGFELSQMAQEIKVNNSQRGQGRAMADIVIWKSEADKLADKSPVIVVECKAEHITIHEEDYFQGYNYASWAGADFFVTTNEKETRIFKVVKGLIPKRLEEIVNIPNAKEIKSDKKIDELLKKTKTFTRDEFSKLLFKCHNIIRNNDKLSPEAAFDEISKILFIKIRYERNNSDSQIFSEEQFKKLKKAYDETKSKASTEFYQQLFERTKEDFKDDDLFEPTEILRIRENSFEAIVKELQIYNLSTTSDDVKGIAFEQFLGRTFRGELGQFFTPRTVVDFMVDVLDPQEGEIICDPCCGSGGFLIKAFEYVRTKIEEEIQVAKDKIKKRYYTEEYETLSEKEKTKIDDKVTDLFTKLNAELDINNSKSRLRVLSYDCIFGTDANPRMSRTAKMNMIMHGDGHGGVHHNDGLLNVNGIFENRFDIILTNPPFGARVEKSLKITEADKYTNTERIAKYKERYDKPNDPAYTNALKQINDNIGKPLLNLFDTGKMSTLTEVLFIERCLNLLKPGGRIGIVLPEGVLNNSNLQKVREYVESKAKIILIISIPQDVFIASGATVKPSLLFFKKFTEDEQKEYEIIVKEANKKVKVNYEARLKQIKEALTQKGKKALTAEEKNVLKAEQKGIEVKIETEIKALIKNNFNYQIPIAEVEKAGISTTGAKIENELEPLAEEFKKYRTENKLWNTLLKYIDYQVIENKIYRIPLADNTLAEPEIFYN</sequence>
<dbReference type="Proteomes" id="UP000544054">
    <property type="component" value="Unassembled WGS sequence"/>
</dbReference>
<dbReference type="GO" id="GO:0008170">
    <property type="term" value="F:N-methyltransferase activity"/>
    <property type="evidence" value="ECO:0007669"/>
    <property type="project" value="InterPro"/>
</dbReference>
<dbReference type="PANTHER" id="PTHR42998">
    <property type="entry name" value="TYPE I RESTRICTION ENZYME HINDVIIP M PROTEIN-RELATED"/>
    <property type="match status" value="1"/>
</dbReference>
<evidence type="ECO:0000256" key="1">
    <source>
        <dbReference type="ARBA" id="ARBA00006594"/>
    </source>
</evidence>
<evidence type="ECO:0000259" key="4">
    <source>
        <dbReference type="Pfam" id="PF13588"/>
    </source>
</evidence>
<dbReference type="InterPro" id="IPR052916">
    <property type="entry name" value="Type-I_RE_MTase_Subunit"/>
</dbReference>
<evidence type="ECO:0000313" key="6">
    <source>
        <dbReference type="Proteomes" id="UP000544054"/>
    </source>
</evidence>
<keyword evidence="5" id="KW-0489">Methyltransferase</keyword>